<feature type="domain" description="CBS" evidence="3">
    <location>
        <begin position="9"/>
        <end position="66"/>
    </location>
</feature>
<dbReference type="Pfam" id="PF00571">
    <property type="entry name" value="CBS"/>
    <property type="match status" value="2"/>
</dbReference>
<comment type="caution">
    <text evidence="4">The sequence shown here is derived from an EMBL/GenBank/DDBJ whole genome shotgun (WGS) entry which is preliminary data.</text>
</comment>
<evidence type="ECO:0000256" key="2">
    <source>
        <dbReference type="PROSITE-ProRule" id="PRU00703"/>
    </source>
</evidence>
<dbReference type="PANTHER" id="PTHR43080:SF2">
    <property type="entry name" value="CBS DOMAIN-CONTAINING PROTEIN"/>
    <property type="match status" value="1"/>
</dbReference>
<keyword evidence="5" id="KW-1185">Reference proteome</keyword>
<accession>A0A8J3PX76</accession>
<evidence type="ECO:0000259" key="3">
    <source>
        <dbReference type="PROSITE" id="PS51371"/>
    </source>
</evidence>
<dbReference type="Gene3D" id="3.10.580.10">
    <property type="entry name" value="CBS-domain"/>
    <property type="match status" value="1"/>
</dbReference>
<dbReference type="SMART" id="SM00116">
    <property type="entry name" value="CBS"/>
    <property type="match status" value="2"/>
</dbReference>
<evidence type="ECO:0000313" key="5">
    <source>
        <dbReference type="Proteomes" id="UP000630097"/>
    </source>
</evidence>
<evidence type="ECO:0000313" key="4">
    <source>
        <dbReference type="EMBL" id="GIG82655.1"/>
    </source>
</evidence>
<gene>
    <name evidence="4" type="ORF">Pka01_57820</name>
</gene>
<name>A0A8J3PX76_9ACTN</name>
<evidence type="ECO:0000256" key="1">
    <source>
        <dbReference type="ARBA" id="ARBA00023122"/>
    </source>
</evidence>
<dbReference type="SUPFAM" id="SSF54631">
    <property type="entry name" value="CBS-domain pair"/>
    <property type="match status" value="1"/>
</dbReference>
<sequence length="140" mass="14885">MTQKVREVMTPGPVMLTREATVTQAARLMRDQGIGDVLVIGDGERLCGVVTDRDIVVRGVAETRDVTATPIGVLCTSDVVTVTPDQDADEVVRLMREKAVRRVPVVENGHPVGIVSIGDMAVERDPASALSDISAAPPNN</sequence>
<dbReference type="PANTHER" id="PTHR43080">
    <property type="entry name" value="CBS DOMAIN-CONTAINING PROTEIN CBSX3, MITOCHONDRIAL"/>
    <property type="match status" value="1"/>
</dbReference>
<protein>
    <submittedName>
        <fullName evidence="4">Oxidoreductase</fullName>
    </submittedName>
</protein>
<proteinExistence type="predicted"/>
<dbReference type="AlphaFoldDB" id="A0A8J3PX76"/>
<organism evidence="4 5">
    <name type="scientific">Planotetraspora kaengkrachanensis</name>
    <dbReference type="NCBI Taxonomy" id="575193"/>
    <lineage>
        <taxon>Bacteria</taxon>
        <taxon>Bacillati</taxon>
        <taxon>Actinomycetota</taxon>
        <taxon>Actinomycetes</taxon>
        <taxon>Streptosporangiales</taxon>
        <taxon>Streptosporangiaceae</taxon>
        <taxon>Planotetraspora</taxon>
    </lineage>
</organism>
<keyword evidence="1 2" id="KW-0129">CBS domain</keyword>
<dbReference type="RefSeq" id="WP_203885988.1">
    <property type="nucleotide sequence ID" value="NZ_BAABHH010000023.1"/>
</dbReference>
<dbReference type="PROSITE" id="PS51371">
    <property type="entry name" value="CBS"/>
    <property type="match status" value="2"/>
</dbReference>
<reference evidence="4 5" key="1">
    <citation type="submission" date="2021-01" db="EMBL/GenBank/DDBJ databases">
        <title>Whole genome shotgun sequence of Planotetraspora kaengkrachanensis NBRC 104272.</title>
        <authorList>
            <person name="Komaki H."/>
            <person name="Tamura T."/>
        </authorList>
    </citation>
    <scope>NUCLEOTIDE SEQUENCE [LARGE SCALE GENOMIC DNA]</scope>
    <source>
        <strain evidence="4 5">NBRC 104272</strain>
    </source>
</reference>
<feature type="domain" description="CBS" evidence="3">
    <location>
        <begin position="75"/>
        <end position="133"/>
    </location>
</feature>
<dbReference type="CDD" id="cd04622">
    <property type="entry name" value="CBS_pair_HRP1_like"/>
    <property type="match status" value="1"/>
</dbReference>
<dbReference type="Proteomes" id="UP000630097">
    <property type="component" value="Unassembled WGS sequence"/>
</dbReference>
<dbReference type="InterPro" id="IPR000644">
    <property type="entry name" value="CBS_dom"/>
</dbReference>
<dbReference type="InterPro" id="IPR051257">
    <property type="entry name" value="Diverse_CBS-Domain"/>
</dbReference>
<dbReference type="EMBL" id="BONV01000032">
    <property type="protein sequence ID" value="GIG82655.1"/>
    <property type="molecule type" value="Genomic_DNA"/>
</dbReference>
<dbReference type="InterPro" id="IPR046342">
    <property type="entry name" value="CBS_dom_sf"/>
</dbReference>